<protein>
    <submittedName>
        <fullName evidence="2">Histidine kinase</fullName>
    </submittedName>
</protein>
<accession>A0A183TY84</accession>
<organism evidence="1 2">
    <name type="scientific">Toxocara canis</name>
    <name type="common">Canine roundworm</name>
    <dbReference type="NCBI Taxonomy" id="6265"/>
    <lineage>
        <taxon>Eukaryota</taxon>
        <taxon>Metazoa</taxon>
        <taxon>Ecdysozoa</taxon>
        <taxon>Nematoda</taxon>
        <taxon>Chromadorea</taxon>
        <taxon>Rhabditida</taxon>
        <taxon>Spirurina</taxon>
        <taxon>Ascaridomorpha</taxon>
        <taxon>Ascaridoidea</taxon>
        <taxon>Toxocaridae</taxon>
        <taxon>Toxocara</taxon>
    </lineage>
</organism>
<keyword evidence="1" id="KW-1185">Reference proteome</keyword>
<proteinExistence type="predicted"/>
<sequence>LLQLKDSCQELTGEFAKVGLEWRLAHPGESLAEDLANYDQAILRQETLIGRAAGIIQRRLEDFANESAQGF</sequence>
<dbReference type="Proteomes" id="UP000050794">
    <property type="component" value="Unassembled WGS sequence"/>
</dbReference>
<name>A0A183TY84_TOXCA</name>
<evidence type="ECO:0000313" key="2">
    <source>
        <dbReference type="WBParaSite" id="TCNE_0000120301-mRNA-1"/>
    </source>
</evidence>
<dbReference type="AlphaFoldDB" id="A0A183TY84"/>
<evidence type="ECO:0000313" key="1">
    <source>
        <dbReference type="Proteomes" id="UP000050794"/>
    </source>
</evidence>
<reference evidence="2" key="1">
    <citation type="submission" date="2016-06" db="UniProtKB">
        <authorList>
            <consortium name="WormBaseParasite"/>
        </authorList>
    </citation>
    <scope>IDENTIFICATION</scope>
</reference>
<dbReference type="WBParaSite" id="TCNE_0000120301-mRNA-1">
    <property type="protein sequence ID" value="TCNE_0000120301-mRNA-1"/>
    <property type="gene ID" value="TCNE_0000120301"/>
</dbReference>